<protein>
    <recommendedName>
        <fullName evidence="6">50S ribosomal protein L12</fullName>
    </recommendedName>
</protein>
<feature type="compositionally biased region" description="Gly residues" evidence="4">
    <location>
        <begin position="95"/>
        <end position="104"/>
    </location>
</feature>
<dbReference type="InterPro" id="IPR038716">
    <property type="entry name" value="P1/P2_N_sf"/>
</dbReference>
<feature type="compositionally biased region" description="Low complexity" evidence="4">
    <location>
        <begin position="69"/>
        <end position="82"/>
    </location>
</feature>
<reference evidence="5" key="1">
    <citation type="submission" date="2018-05" db="EMBL/GenBank/DDBJ databases">
        <authorList>
            <person name="Lanie J.A."/>
            <person name="Ng W.-L."/>
            <person name="Kazmierczak K.M."/>
            <person name="Andrzejewski T.M."/>
            <person name="Davidsen T.M."/>
            <person name="Wayne K.J."/>
            <person name="Tettelin H."/>
            <person name="Glass J.I."/>
            <person name="Rusch D."/>
            <person name="Podicherti R."/>
            <person name="Tsui H.-C.T."/>
            <person name="Winkler M.E."/>
        </authorList>
    </citation>
    <scope>NUCLEOTIDE SEQUENCE</scope>
</reference>
<gene>
    <name evidence="5" type="ORF">METZ01_LOCUS51714</name>
</gene>
<dbReference type="AlphaFoldDB" id="A0A381S464"/>
<evidence type="ECO:0000256" key="3">
    <source>
        <dbReference type="ARBA" id="ARBA00023274"/>
    </source>
</evidence>
<evidence type="ECO:0000256" key="1">
    <source>
        <dbReference type="ARBA" id="ARBA00005436"/>
    </source>
</evidence>
<keyword evidence="2" id="KW-0689">Ribosomal protein</keyword>
<accession>A0A381S464</accession>
<dbReference type="InterPro" id="IPR022295">
    <property type="entry name" value="Ribosomal_P1_arc"/>
</dbReference>
<sequence length="104" mass="10053">MEYVYAAMLLHSAEKNIDEDAVSAVLTAAGVDADGARVKALVASLGSVDIGEAMATAVAAPVASAAPAAAGGSGAEAAPAEEAVAEEEEEDEGAGFEGLGSLFG</sequence>
<evidence type="ECO:0000256" key="2">
    <source>
        <dbReference type="ARBA" id="ARBA00022980"/>
    </source>
</evidence>
<feature type="region of interest" description="Disordered" evidence="4">
    <location>
        <begin position="69"/>
        <end position="104"/>
    </location>
</feature>
<feature type="compositionally biased region" description="Acidic residues" evidence="4">
    <location>
        <begin position="83"/>
        <end position="94"/>
    </location>
</feature>
<dbReference type="NCBIfam" id="TIGR03685">
    <property type="entry name" value="ribo_P1_arch"/>
    <property type="match status" value="1"/>
</dbReference>
<dbReference type="HAMAP" id="MF_01478">
    <property type="entry name" value="Ribosomal_L12_arch"/>
    <property type="match status" value="1"/>
</dbReference>
<evidence type="ECO:0000256" key="4">
    <source>
        <dbReference type="SAM" id="MobiDB-lite"/>
    </source>
</evidence>
<organism evidence="5">
    <name type="scientific">marine metagenome</name>
    <dbReference type="NCBI Taxonomy" id="408172"/>
    <lineage>
        <taxon>unclassified sequences</taxon>
        <taxon>metagenomes</taxon>
        <taxon>ecological metagenomes</taxon>
    </lineage>
</organism>
<proteinExistence type="inferred from homology"/>
<evidence type="ECO:0000313" key="5">
    <source>
        <dbReference type="EMBL" id="SUZ98860.1"/>
    </source>
</evidence>
<dbReference type="EMBL" id="UINC01002645">
    <property type="protein sequence ID" value="SUZ98860.1"/>
    <property type="molecule type" value="Genomic_DNA"/>
</dbReference>
<dbReference type="InterPro" id="IPR027534">
    <property type="entry name" value="Ribosomal_P1/P2"/>
</dbReference>
<dbReference type="Pfam" id="PF00428">
    <property type="entry name" value="Ribosomal_60s"/>
    <property type="match status" value="1"/>
</dbReference>
<comment type="similarity">
    <text evidence="1">Belongs to the eukaryotic ribosomal protein P1/P2 family.</text>
</comment>
<dbReference type="GO" id="GO:1990904">
    <property type="term" value="C:ribonucleoprotein complex"/>
    <property type="evidence" value="ECO:0007669"/>
    <property type="project" value="UniProtKB-KW"/>
</dbReference>
<keyword evidence="3" id="KW-0687">Ribonucleoprotein</keyword>
<name>A0A381S464_9ZZZZ</name>
<dbReference type="GO" id="GO:0006414">
    <property type="term" value="P:translational elongation"/>
    <property type="evidence" value="ECO:0007669"/>
    <property type="project" value="InterPro"/>
</dbReference>
<dbReference type="GO" id="GO:0003735">
    <property type="term" value="F:structural constituent of ribosome"/>
    <property type="evidence" value="ECO:0007669"/>
    <property type="project" value="InterPro"/>
</dbReference>
<dbReference type="Gene3D" id="1.10.10.1410">
    <property type="match status" value="1"/>
</dbReference>
<dbReference type="GO" id="GO:0005840">
    <property type="term" value="C:ribosome"/>
    <property type="evidence" value="ECO:0007669"/>
    <property type="project" value="UniProtKB-KW"/>
</dbReference>
<dbReference type="FunFam" id="1.10.10.1410:FF:000002">
    <property type="entry name" value="60S acidic ribosomal protein P2"/>
    <property type="match status" value="1"/>
</dbReference>
<evidence type="ECO:0008006" key="6">
    <source>
        <dbReference type="Google" id="ProtNLM"/>
    </source>
</evidence>